<dbReference type="EMBL" id="JBHSJB010000021">
    <property type="protein sequence ID" value="MFC5056455.1"/>
    <property type="molecule type" value="Genomic_DNA"/>
</dbReference>
<sequence>MTEDATLIQKTLRVPRSPGSPGDGRAVARQFDAALLQVGFKASGDLLRHVSGLSPAAAGALAGQAVAAVRELVADHVAHNPYFRDFPRGVPDTTEFWLECLRQAIGDAPPPPVVDLLRLPAYGRVQHSYEDLLAAHDDLVPSVKDRLTVLHLGGTADEEARSLYRELATSATPLREEDLVLLADLARLCVDDDQPDPVPVRENRAVLNAVRLAAGRPLVAVDTVTDVLRLACAASGGDVTLAAPTRFRSFRRAERRALMAALDAVVAANHAKLGDVTTHRGRWQRLGERLHPHEHDAFPHARDVFAVARGDREVRSFAGRVELAFAAGDVRGAVRLLSTAPGLLLRSLDRVLRSCAPDDVEDVVRIAGSVLGDVSGRVLCSVREHLVNRTAASAARVFVNKEGRGWVTPDERPGLDRAVVDRLTAAVDGELLRRLPAHDRLVVDPDVLTLALPLSDKAVADGFGVMPRGSVSALDGELLRFFVHWRQRERRTDFDLSALLLDDDFGFAGQVSWTDYGSGGAHYSGDLTEAPDGATEFIDVPLGTVTARYVVPQVNIFSGEGFADVAESVFGFMTRDLDQRGRPFEPSTVRTRSDLRGAGRVAVPLVFRRDDDGSWSAKWLHLYQRGATWGNRVEDNRMSVSVLVRSLVEHRSTTVGHVVELLRAKAGAGTTWTRGMVFTEPVTFIGVERPEGLPAGSTVITLATLRELVPR</sequence>
<dbReference type="RefSeq" id="WP_344043642.1">
    <property type="nucleotide sequence ID" value="NZ_BAAAKE010000049.1"/>
</dbReference>
<evidence type="ECO:0008006" key="3">
    <source>
        <dbReference type="Google" id="ProtNLM"/>
    </source>
</evidence>
<accession>A0ABV9Y4I4</accession>
<gene>
    <name evidence="1" type="ORF">ACFPFM_22175</name>
</gene>
<comment type="caution">
    <text evidence="1">The sequence shown here is derived from an EMBL/GenBank/DDBJ whole genome shotgun (WGS) entry which is preliminary data.</text>
</comment>
<evidence type="ECO:0000313" key="1">
    <source>
        <dbReference type="EMBL" id="MFC5056455.1"/>
    </source>
</evidence>
<reference evidence="2" key="1">
    <citation type="journal article" date="2019" name="Int. J. Syst. Evol. Microbiol.">
        <title>The Global Catalogue of Microorganisms (GCM) 10K type strain sequencing project: providing services to taxonomists for standard genome sequencing and annotation.</title>
        <authorList>
            <consortium name="The Broad Institute Genomics Platform"/>
            <consortium name="The Broad Institute Genome Sequencing Center for Infectious Disease"/>
            <person name="Wu L."/>
            <person name="Ma J."/>
        </authorList>
    </citation>
    <scope>NUCLEOTIDE SEQUENCE [LARGE SCALE GENOMIC DNA]</scope>
    <source>
        <strain evidence="2">KCTC 12848</strain>
    </source>
</reference>
<organism evidence="1 2">
    <name type="scientific">Saccharothrix xinjiangensis</name>
    <dbReference type="NCBI Taxonomy" id="204798"/>
    <lineage>
        <taxon>Bacteria</taxon>
        <taxon>Bacillati</taxon>
        <taxon>Actinomycetota</taxon>
        <taxon>Actinomycetes</taxon>
        <taxon>Pseudonocardiales</taxon>
        <taxon>Pseudonocardiaceae</taxon>
        <taxon>Saccharothrix</taxon>
    </lineage>
</organism>
<proteinExistence type="predicted"/>
<evidence type="ECO:0000313" key="2">
    <source>
        <dbReference type="Proteomes" id="UP001595833"/>
    </source>
</evidence>
<keyword evidence="2" id="KW-1185">Reference proteome</keyword>
<dbReference type="Proteomes" id="UP001595833">
    <property type="component" value="Unassembled WGS sequence"/>
</dbReference>
<protein>
    <recommendedName>
        <fullName evidence="3">TerD domain-containing protein</fullName>
    </recommendedName>
</protein>
<name>A0ABV9Y4I4_9PSEU</name>